<proteinExistence type="predicted"/>
<dbReference type="PROSITE" id="PS01124">
    <property type="entry name" value="HTH_ARAC_FAMILY_2"/>
    <property type="match status" value="1"/>
</dbReference>
<comment type="caution">
    <text evidence="6">The sequence shown here is derived from an EMBL/GenBank/DDBJ whole genome shotgun (WGS) entry which is preliminary data.</text>
</comment>
<dbReference type="PANTHER" id="PTHR43280:SF28">
    <property type="entry name" value="HTH-TYPE TRANSCRIPTIONAL ACTIVATOR RHAS"/>
    <property type="match status" value="1"/>
</dbReference>
<feature type="transmembrane region" description="Helical" evidence="4">
    <location>
        <begin position="30"/>
        <end position="52"/>
    </location>
</feature>
<evidence type="ECO:0000259" key="5">
    <source>
        <dbReference type="PROSITE" id="PS01124"/>
    </source>
</evidence>
<reference evidence="6 7" key="1">
    <citation type="submission" date="2019-07" db="EMBL/GenBank/DDBJ databases">
        <authorList>
            <person name="Kim J."/>
        </authorList>
    </citation>
    <scope>NUCLEOTIDE SEQUENCE [LARGE SCALE GENOMIC DNA]</scope>
    <source>
        <strain evidence="6 7">JC52</strain>
    </source>
</reference>
<keyword evidence="7" id="KW-1185">Reference proteome</keyword>
<accession>A0A559K7E5</accession>
<dbReference type="Proteomes" id="UP000317036">
    <property type="component" value="Unassembled WGS sequence"/>
</dbReference>
<evidence type="ECO:0000256" key="2">
    <source>
        <dbReference type="ARBA" id="ARBA00023125"/>
    </source>
</evidence>
<dbReference type="GO" id="GO:0003700">
    <property type="term" value="F:DNA-binding transcription factor activity"/>
    <property type="evidence" value="ECO:0007669"/>
    <property type="project" value="InterPro"/>
</dbReference>
<keyword evidence="1" id="KW-0805">Transcription regulation</keyword>
<dbReference type="AlphaFoldDB" id="A0A559K7E5"/>
<sequence>MIIESLTSSLGGRNMFNHRLFGRKMYRNNFLIVLCITMIPTLFLAVAAYFVGSMQLEKEVTRNHSWQIQQLMGKMDESFNQLESTVSQFSIHPLFGEGLKNINLATDYEYVQNLYQSLMLMKGTNHLINKIIFYSNPHQASITEQGVQSIKDTESEAFFRNLLDREQSFFWSDVPDFYKGKVFPKMLVLKTPVNTSAYGVILILLDSNKVEALYNQSLTSMQDFFLVMENERSIALGGVPANSVHLAASYEKNHSNHPDILSINGEKYSVTYNQMRRLNESWVYMAATPTSRVTNPIKMIAKWIMIVSVSCIFLAITLSWAASLRIYKPIDRLTREKSMIEQKLHNSLPEMRDGFFLQLLNGHLYSLNESELQTKLTQLGWEIQAQSYSVLVVMLSGLPNGQSSFSKGDEQLLGFAATNIVEELIRKRFVQSHVINNQDLTIGVLIAHHLQENTHERMKQELFQFSNEIENTINFILKRHVTVSLGRIIGELKFVPQEMQRARDYLKYRDISKANQILDIENYISTSKISFFPIQIEIDIVQAIHLWKGEEAIQLIHKFGDEMEANSQFKMEILLGMQILLGSIERAVLQAGFHPYNLYKGKNLFDELSQIQDKEEMILWFSETVIQPYIEEVKKTQALKKKQTIDRVLEIIQQEYMNDISLEQCAERVGVLPYALSKAFKQVTGTTFVVYVTRLKIEKCKQLITNSNLMLGEIASELGWHPAYLNKIFKKYEGITPGQFREKYFS</sequence>
<evidence type="ECO:0000256" key="1">
    <source>
        <dbReference type="ARBA" id="ARBA00023015"/>
    </source>
</evidence>
<dbReference type="GO" id="GO:0043565">
    <property type="term" value="F:sequence-specific DNA binding"/>
    <property type="evidence" value="ECO:0007669"/>
    <property type="project" value="InterPro"/>
</dbReference>
<keyword evidence="4" id="KW-0812">Transmembrane</keyword>
<evidence type="ECO:0000313" key="6">
    <source>
        <dbReference type="EMBL" id="TVY08003.1"/>
    </source>
</evidence>
<feature type="domain" description="HTH araC/xylS-type" evidence="5">
    <location>
        <begin position="646"/>
        <end position="743"/>
    </location>
</feature>
<dbReference type="SUPFAM" id="SSF46689">
    <property type="entry name" value="Homeodomain-like"/>
    <property type="match status" value="2"/>
</dbReference>
<dbReference type="SMART" id="SM00342">
    <property type="entry name" value="HTH_ARAC"/>
    <property type="match status" value="1"/>
</dbReference>
<keyword evidence="4" id="KW-0472">Membrane</keyword>
<protein>
    <submittedName>
        <fullName evidence="6">Helix-turn-helix transcriptional regulator</fullName>
    </submittedName>
</protein>
<feature type="transmembrane region" description="Helical" evidence="4">
    <location>
        <begin position="300"/>
        <end position="322"/>
    </location>
</feature>
<evidence type="ECO:0000313" key="7">
    <source>
        <dbReference type="Proteomes" id="UP000317036"/>
    </source>
</evidence>
<keyword evidence="3" id="KW-0804">Transcription</keyword>
<keyword evidence="2" id="KW-0238">DNA-binding</keyword>
<name>A0A559K7E5_9BACL</name>
<dbReference type="InterPro" id="IPR009057">
    <property type="entry name" value="Homeodomain-like_sf"/>
</dbReference>
<organism evidence="6 7">
    <name type="scientific">Paenibacillus cremeus</name>
    <dbReference type="NCBI Taxonomy" id="2163881"/>
    <lineage>
        <taxon>Bacteria</taxon>
        <taxon>Bacillati</taxon>
        <taxon>Bacillota</taxon>
        <taxon>Bacilli</taxon>
        <taxon>Bacillales</taxon>
        <taxon>Paenibacillaceae</taxon>
        <taxon>Paenibacillus</taxon>
    </lineage>
</organism>
<dbReference type="Gene3D" id="1.10.10.60">
    <property type="entry name" value="Homeodomain-like"/>
    <property type="match status" value="2"/>
</dbReference>
<dbReference type="PANTHER" id="PTHR43280">
    <property type="entry name" value="ARAC-FAMILY TRANSCRIPTIONAL REGULATOR"/>
    <property type="match status" value="1"/>
</dbReference>
<dbReference type="EMBL" id="VNJI01000029">
    <property type="protein sequence ID" value="TVY08003.1"/>
    <property type="molecule type" value="Genomic_DNA"/>
</dbReference>
<dbReference type="Pfam" id="PF12833">
    <property type="entry name" value="HTH_18"/>
    <property type="match status" value="1"/>
</dbReference>
<evidence type="ECO:0000256" key="4">
    <source>
        <dbReference type="SAM" id="Phobius"/>
    </source>
</evidence>
<keyword evidence="4" id="KW-1133">Transmembrane helix</keyword>
<dbReference type="InterPro" id="IPR018060">
    <property type="entry name" value="HTH_AraC"/>
</dbReference>
<gene>
    <name evidence="6" type="ORF">FPZ49_21380</name>
</gene>
<dbReference type="OrthoDB" id="1975037at2"/>
<evidence type="ECO:0000256" key="3">
    <source>
        <dbReference type="ARBA" id="ARBA00023163"/>
    </source>
</evidence>